<evidence type="ECO:0000256" key="12">
    <source>
        <dbReference type="ARBA" id="ARBA00022857"/>
    </source>
</evidence>
<evidence type="ECO:0000313" key="20">
    <source>
        <dbReference type="EMBL" id="CCG81138.1"/>
    </source>
</evidence>
<evidence type="ECO:0000313" key="21">
    <source>
        <dbReference type="Proteomes" id="UP000013776"/>
    </source>
</evidence>
<dbReference type="InterPro" id="IPR004662">
    <property type="entry name" value="AcgluKinase_fam"/>
</dbReference>
<comment type="similarity">
    <text evidence="5 17">In the C-terminal section; belongs to the NAGSA dehydrogenase family.</text>
</comment>
<feature type="domain" description="N-acetyltransferase" evidence="19">
    <location>
        <begin position="339"/>
        <end position="493"/>
    </location>
</feature>
<dbReference type="GO" id="GO:0003942">
    <property type="term" value="F:N-acetyl-gamma-glutamyl-phosphate reductase activity"/>
    <property type="evidence" value="ECO:0007669"/>
    <property type="project" value="UniProtKB-UniRule"/>
</dbReference>
<keyword evidence="10 17" id="KW-0418">Kinase</keyword>
<dbReference type="FunFam" id="3.30.360.10:FF:000019">
    <property type="entry name" value="Bifunctional acetylglutamate kinase/N-acetyl-gamma-glutamyl-phosphate reductase"/>
    <property type="match status" value="1"/>
</dbReference>
<dbReference type="PANTHER" id="PTHR23342:SF0">
    <property type="entry name" value="N-ACETYLGLUTAMATE SYNTHASE, MITOCHONDRIAL"/>
    <property type="match status" value="1"/>
</dbReference>
<dbReference type="InterPro" id="IPR023013">
    <property type="entry name" value="AGPR_AS"/>
</dbReference>
<evidence type="ECO:0000256" key="10">
    <source>
        <dbReference type="ARBA" id="ARBA00022777"/>
    </source>
</evidence>
<evidence type="ECO:0000256" key="6">
    <source>
        <dbReference type="ARBA" id="ARBA00022571"/>
    </source>
</evidence>
<dbReference type="Pfam" id="PF00696">
    <property type="entry name" value="AA_kinase"/>
    <property type="match status" value="1"/>
</dbReference>
<dbReference type="Gene3D" id="3.30.360.10">
    <property type="entry name" value="Dihydrodipicolinate Reductase, domain 2"/>
    <property type="match status" value="1"/>
</dbReference>
<keyword evidence="15 17" id="KW-0496">Mitochondrion</keyword>
<dbReference type="SMART" id="SM00859">
    <property type="entry name" value="Semialdhyde_dh"/>
    <property type="match status" value="1"/>
</dbReference>
<dbReference type="InterPro" id="IPR001048">
    <property type="entry name" value="Asp/Glu/Uridylate_kinase"/>
</dbReference>
<dbReference type="OrthoDB" id="438291at2759"/>
<dbReference type="InterPro" id="IPR036393">
    <property type="entry name" value="AceGlu_kinase-like_sf"/>
</dbReference>
<dbReference type="Pfam" id="PF04768">
    <property type="entry name" value="NAT"/>
    <property type="match status" value="1"/>
</dbReference>
<evidence type="ECO:0000256" key="9">
    <source>
        <dbReference type="ARBA" id="ARBA00022741"/>
    </source>
</evidence>
<gene>
    <name evidence="20" type="ORF">TAPDE_000846</name>
</gene>
<dbReference type="InterPro" id="IPR036291">
    <property type="entry name" value="NAD(P)-bd_dom_sf"/>
</dbReference>
<evidence type="ECO:0000256" key="5">
    <source>
        <dbReference type="ARBA" id="ARBA00007239"/>
    </source>
</evidence>
<dbReference type="CDD" id="cd23936">
    <property type="entry name" value="AGPR_C_ARG5_6_like"/>
    <property type="match status" value="1"/>
</dbReference>
<comment type="subcellular location">
    <subcellularLocation>
        <location evidence="1 17">Mitochondrion</location>
    </subcellularLocation>
</comment>
<dbReference type="CDD" id="cd04263">
    <property type="entry name" value="DUF619-NAGK-FABP"/>
    <property type="match status" value="1"/>
</dbReference>
<dbReference type="UniPathway" id="UPA00068">
    <property type="reaction ID" value="UER00107"/>
</dbReference>
<evidence type="ECO:0000256" key="11">
    <source>
        <dbReference type="ARBA" id="ARBA00022840"/>
    </source>
</evidence>
<evidence type="ECO:0000256" key="4">
    <source>
        <dbReference type="ARBA" id="ARBA00006830"/>
    </source>
</evidence>
<evidence type="ECO:0000256" key="2">
    <source>
        <dbReference type="ARBA" id="ARBA00004828"/>
    </source>
</evidence>
<keyword evidence="11 17" id="KW-0067">ATP-binding</keyword>
<evidence type="ECO:0000256" key="15">
    <source>
        <dbReference type="ARBA" id="ARBA00023128"/>
    </source>
</evidence>
<dbReference type="CDD" id="cd24149">
    <property type="entry name" value="AGPR_N_ARG5_6_like"/>
    <property type="match status" value="1"/>
</dbReference>
<dbReference type="Proteomes" id="UP000013776">
    <property type="component" value="Unassembled WGS sequence"/>
</dbReference>
<dbReference type="GO" id="GO:0006526">
    <property type="term" value="P:L-arginine biosynthetic process"/>
    <property type="evidence" value="ECO:0007669"/>
    <property type="project" value="UniProtKB-UniRule"/>
</dbReference>
<dbReference type="EMBL" id="CAHR02000027">
    <property type="protein sequence ID" value="CCG81138.1"/>
    <property type="molecule type" value="Genomic_DNA"/>
</dbReference>
<dbReference type="NCBIfam" id="TIGR00761">
    <property type="entry name" value="argB"/>
    <property type="match status" value="1"/>
</dbReference>
<feature type="active site" evidence="18">
    <location>
        <position position="666"/>
    </location>
</feature>
<dbReference type="HAMAP" id="MF_00150">
    <property type="entry name" value="ArgC_type1"/>
    <property type="match status" value="1"/>
</dbReference>
<accession>R4X7M0</accession>
<dbReference type="AlphaFoldDB" id="R4X7M0"/>
<keyword evidence="12 17" id="KW-0521">NADP</keyword>
<dbReference type="GO" id="GO:0070401">
    <property type="term" value="F:NADP+ binding"/>
    <property type="evidence" value="ECO:0007669"/>
    <property type="project" value="InterPro"/>
</dbReference>
<dbReference type="InterPro" id="IPR041734">
    <property type="entry name" value="NAGK-fArgBP"/>
</dbReference>
<dbReference type="GO" id="GO:0003991">
    <property type="term" value="F:acetylglutamate kinase activity"/>
    <property type="evidence" value="ECO:0007669"/>
    <property type="project" value="InterPro"/>
</dbReference>
<protein>
    <submittedName>
        <fullName evidence="20">Arg11</fullName>
    </submittedName>
</protein>
<dbReference type="Pfam" id="PF01118">
    <property type="entry name" value="Semialdhyde_dh"/>
    <property type="match status" value="1"/>
</dbReference>
<dbReference type="STRING" id="1097556.R4X7M0"/>
<dbReference type="eggNOG" id="KOG2436">
    <property type="taxonomic scope" value="Eukaryota"/>
</dbReference>
<dbReference type="GO" id="GO:0005524">
    <property type="term" value="F:ATP binding"/>
    <property type="evidence" value="ECO:0007669"/>
    <property type="project" value="UniProtKB-UniRule"/>
</dbReference>
<dbReference type="Gene3D" id="3.40.630.30">
    <property type="match status" value="1"/>
</dbReference>
<dbReference type="FunFam" id="3.40.630.30:FF:000029">
    <property type="entry name" value="Bifunctional acetylglutamate kinase/N-acetyl-gamma-glutamyl-phosphate reductase"/>
    <property type="match status" value="1"/>
</dbReference>
<dbReference type="Gene3D" id="3.40.50.720">
    <property type="entry name" value="NAD(P)-binding Rossmann-like Domain"/>
    <property type="match status" value="1"/>
</dbReference>
<proteinExistence type="inferred from homology"/>
<reference evidence="20 21" key="1">
    <citation type="journal article" date="2013" name="MBio">
        <title>Genome sequencing of the plant pathogen Taphrina deformans, the causal agent of peach leaf curl.</title>
        <authorList>
            <person name="Cisse O.H."/>
            <person name="Almeida J.M.G.C.F."/>
            <person name="Fonseca A."/>
            <person name="Kumar A.A."/>
            <person name="Salojaervi J."/>
            <person name="Overmyer K."/>
            <person name="Hauser P.M."/>
            <person name="Pagni M."/>
        </authorList>
    </citation>
    <scope>NUCLEOTIDE SEQUENCE [LARGE SCALE GENOMIC DNA]</scope>
    <source>
        <strain evidence="21">PYCC 5710 / ATCC 11124 / CBS 356.35 / IMI 108563 / JCM 9778 / NBRC 8474</strain>
    </source>
</reference>
<evidence type="ECO:0000259" key="19">
    <source>
        <dbReference type="PROSITE" id="PS51731"/>
    </source>
</evidence>
<evidence type="ECO:0000256" key="14">
    <source>
        <dbReference type="ARBA" id="ARBA00023002"/>
    </source>
</evidence>
<dbReference type="SUPFAM" id="SSF55347">
    <property type="entry name" value="Glyceraldehyde-3-phosphate dehydrogenase-like, C-terminal domain"/>
    <property type="match status" value="1"/>
</dbReference>
<evidence type="ECO:0000256" key="18">
    <source>
        <dbReference type="PROSITE-ProRule" id="PRU10010"/>
    </source>
</evidence>
<keyword evidence="14 17" id="KW-0560">Oxidoreductase</keyword>
<dbReference type="FunFam" id="3.40.1160.10:FF:000011">
    <property type="entry name" value="N-acetyl-gamma-glutamyl-phosphate reductase, variant"/>
    <property type="match status" value="1"/>
</dbReference>
<keyword evidence="16 17" id="KW-0511">Multifunctional enzyme</keyword>
<evidence type="ECO:0000256" key="16">
    <source>
        <dbReference type="ARBA" id="ARBA00023268"/>
    </source>
</evidence>
<dbReference type="InterPro" id="IPR000534">
    <property type="entry name" value="Semialdehyde_DH_NAD-bd"/>
</dbReference>
<dbReference type="PANTHER" id="PTHR23342">
    <property type="entry name" value="N-ACETYLGLUTAMATE SYNTHASE"/>
    <property type="match status" value="1"/>
</dbReference>
<dbReference type="SUPFAM" id="SSF53633">
    <property type="entry name" value="Carbamate kinase-like"/>
    <property type="match status" value="1"/>
</dbReference>
<dbReference type="NCBIfam" id="TIGR01850">
    <property type="entry name" value="argC"/>
    <property type="match status" value="1"/>
</dbReference>
<dbReference type="GO" id="GO:0005759">
    <property type="term" value="C:mitochondrial matrix"/>
    <property type="evidence" value="ECO:0007669"/>
    <property type="project" value="TreeGrafter"/>
</dbReference>
<dbReference type="SUPFAM" id="SSF51735">
    <property type="entry name" value="NAD(P)-binding Rossmann-fold domains"/>
    <property type="match status" value="1"/>
</dbReference>
<evidence type="ECO:0000256" key="7">
    <source>
        <dbReference type="ARBA" id="ARBA00022605"/>
    </source>
</evidence>
<dbReference type="eggNOG" id="KOG4354">
    <property type="taxonomic scope" value="Eukaryota"/>
</dbReference>
<keyword evidence="21" id="KW-1185">Reference proteome</keyword>
<dbReference type="PROSITE" id="PS01224">
    <property type="entry name" value="ARGC"/>
    <property type="match status" value="1"/>
</dbReference>
<comment type="caution">
    <text evidence="20">The sequence shown here is derived from an EMBL/GenBank/DDBJ whole genome shotgun (WGS) entry which is preliminary data.</text>
</comment>
<keyword evidence="8 17" id="KW-0808">Transferase</keyword>
<evidence type="ECO:0000256" key="17">
    <source>
        <dbReference type="PIRNR" id="PIRNR036440"/>
    </source>
</evidence>
<keyword evidence="9 17" id="KW-0547">Nucleotide-binding</keyword>
<keyword evidence="7 17" id="KW-0028">Amino-acid biosynthesis</keyword>
<evidence type="ECO:0000256" key="1">
    <source>
        <dbReference type="ARBA" id="ARBA00004173"/>
    </source>
</evidence>
<comment type="pathway">
    <text evidence="2 17">Amino-acid biosynthesis; L-arginine biosynthesis; N(2)-acetyl-L-ornithine from L-glutamate: step 2/4.</text>
</comment>
<evidence type="ECO:0000256" key="8">
    <source>
        <dbReference type="ARBA" id="ARBA00022679"/>
    </source>
</evidence>
<dbReference type="Gene3D" id="3.40.1160.10">
    <property type="entry name" value="Acetylglutamate kinase-like"/>
    <property type="match status" value="1"/>
</dbReference>
<dbReference type="InterPro" id="IPR000706">
    <property type="entry name" value="AGPR_type-1"/>
</dbReference>
<dbReference type="GO" id="GO:0051287">
    <property type="term" value="F:NAD binding"/>
    <property type="evidence" value="ECO:0007669"/>
    <property type="project" value="UniProtKB-UniRule"/>
</dbReference>
<dbReference type="PROSITE" id="PS51731">
    <property type="entry name" value="GNAT_NAGS"/>
    <property type="match status" value="1"/>
</dbReference>
<evidence type="ECO:0000256" key="13">
    <source>
        <dbReference type="ARBA" id="ARBA00022946"/>
    </source>
</evidence>
<keyword evidence="13" id="KW-0809">Transit peptide</keyword>
<organism evidence="20 21">
    <name type="scientific">Taphrina deformans (strain PYCC 5710 / ATCC 11124 / CBS 356.35 / IMI 108563 / JCM 9778 / NBRC 8474)</name>
    <name type="common">Peach leaf curl fungus</name>
    <name type="synonym">Lalaria deformans</name>
    <dbReference type="NCBI Taxonomy" id="1097556"/>
    <lineage>
        <taxon>Eukaryota</taxon>
        <taxon>Fungi</taxon>
        <taxon>Dikarya</taxon>
        <taxon>Ascomycota</taxon>
        <taxon>Taphrinomycotina</taxon>
        <taxon>Taphrinomycetes</taxon>
        <taxon>Taphrinales</taxon>
        <taxon>Taphrinaceae</taxon>
        <taxon>Taphrina</taxon>
    </lineage>
</organism>
<comment type="pathway">
    <text evidence="3 17">Amino-acid biosynthesis; L-arginine biosynthesis; N(2)-acetyl-L-ornithine from L-glutamate: step 3/4.</text>
</comment>
<dbReference type="InterPro" id="IPR058924">
    <property type="entry name" value="AGPR_dimerisation_dom"/>
</dbReference>
<dbReference type="CDD" id="cd04252">
    <property type="entry name" value="AAK_NAGK-fArgBP"/>
    <property type="match status" value="1"/>
</dbReference>
<dbReference type="VEuPathDB" id="FungiDB:TAPDE_000846"/>
<evidence type="ECO:0000256" key="3">
    <source>
        <dbReference type="ARBA" id="ARBA00004862"/>
    </source>
</evidence>
<dbReference type="InterPro" id="IPR011241">
    <property type="entry name" value="NAGK/NAGSA"/>
</dbReference>
<sequence length="854" mass="93519">MNRSLVRRLPALSLRSPRAARALPQLRRYAVQHHKEETDRSAIIRILSSIGSRKEIEQYLRHFSSVESQKFAVIKVGGAIITDEMDTLASSLSFLNHVGLYPIVVHGAGRNSALIKSLPLTFKGPQLNKTLEQEGVEPDYIEGIRITDSKTLEVARKIFLEENLKLCEALENLGTRARPIPGGVFTADYLDKEKYKFVGKITSVNKEPIEAAIRAGALPILTSLAETKDGQILNVNADVAAGELARVLEPLKIVYLSDKGGMINGTTKEMISVINLDEEYEDLLKEPWVKYGTKLKLKEIKELLDHLPRSSSVAIIATRDLQKELFTDTGAGTLIRRGYKLQKSESLEHIRGDQVRTALSEDHDVKRGLYSVATYLKQLSEGKYQIYGDEPMDVLAIVRYPQSQGVPILDKFISKRDGWLNNVTENIWSAIKKDHPSLVWKVKETDENAAWHFARSEGSILEKGEYTFWYGIGSADNVSALVSSFGNKGATKSASIPASARAFSTSSRRPALGASVAFKGLGLARGYATSTKPAKVALVGARGYTGQALIELINNHPGLELSHVSSRELEGKKLEGYSKSEIHYVNLSTEHVKKMAGTGEVDAWIMALPNGVCKPFVDAVESAKGEDLIIDLSADYRFEKDWTYGLPELSGRDVLSSSKRISNPGCYATAAQVAIAPLLDFVDGQPTVFGVSGYSGAGTKPSPKNDTEQLADNLMPYSLVGHLHEKEVSYQLGKPVAFIPHVAQWFQGISCTVSIPLNKSMTARDIRNIFQDFYAGEKLIKVTGDIPLVKDISKKHHVSVGGFGVDASGKRVVVCCTIDNLLKGAATQCVQNLNIALGYDEYAGIPITSNSPSE</sequence>
<keyword evidence="6 17" id="KW-0055">Arginine biosynthesis</keyword>
<dbReference type="PIRSF" id="PIRSF036440">
    <property type="entry name" value="ARG5-6"/>
    <property type="match status" value="1"/>
</dbReference>
<dbReference type="InterPro" id="IPR006855">
    <property type="entry name" value="Vertebrate-like_GNAT_dom"/>
</dbReference>
<name>R4X7M0_TAPDE</name>
<comment type="similarity">
    <text evidence="4 17">In the N-terminal section; belongs to the acetylglutamate kinase family.</text>
</comment>
<dbReference type="Pfam" id="PF22698">
    <property type="entry name" value="Semialdhyde_dhC_1"/>
    <property type="match status" value="1"/>
</dbReference>